<dbReference type="InterPro" id="IPR001851">
    <property type="entry name" value="ABC_transp_permease"/>
</dbReference>
<accession>A0ABT3ZIQ7</accession>
<evidence type="ECO:0000256" key="7">
    <source>
        <dbReference type="ARBA" id="ARBA00023136"/>
    </source>
</evidence>
<evidence type="ECO:0000256" key="1">
    <source>
        <dbReference type="ARBA" id="ARBA00004651"/>
    </source>
</evidence>
<keyword evidence="5 8" id="KW-0812">Transmembrane</keyword>
<dbReference type="RefSeq" id="WP_267844995.1">
    <property type="nucleotide sequence ID" value="NZ_JAPMXC010000001.1"/>
</dbReference>
<keyword evidence="4" id="KW-0997">Cell inner membrane</keyword>
<evidence type="ECO:0000256" key="3">
    <source>
        <dbReference type="ARBA" id="ARBA00022475"/>
    </source>
</evidence>
<evidence type="ECO:0000256" key="8">
    <source>
        <dbReference type="SAM" id="Phobius"/>
    </source>
</evidence>
<evidence type="ECO:0000256" key="2">
    <source>
        <dbReference type="ARBA" id="ARBA00022448"/>
    </source>
</evidence>
<sequence>MAERWRHLRGIPEMRLLGVLILLSVILTITTPRFATMQNVMDLVASTAFTGILATGLLVVLVAGGVDISFAAVASITQYIGLTLANHGMVGWTGLIFVCMATGALLGWVNAVLVSTLRLSSIIVTIATQSLFYGLLMSVTKGQDIYALPDWFGNGLQWVLYTDAHGVPQALNFQIIVLVGVLAFTWWMMSRSSVGRQIVAMGGNPEAARRVGFKVFQLNLIVYGFMGTVAGLASLAHAQYVQSVSPSALVGRELDVLAAVVLGGASLNGGIGSVPGTALGVVLLAVLQNGLALLGVSSYWSGLCTGIVILLAVVTMARQHARRKTALTEATA</sequence>
<name>A0ABT3ZIQ7_9BURK</name>
<feature type="transmembrane region" description="Helical" evidence="8">
    <location>
        <begin position="117"/>
        <end position="136"/>
    </location>
</feature>
<reference evidence="9" key="1">
    <citation type="submission" date="2022-11" db="EMBL/GenBank/DDBJ databases">
        <title>Robbsia betulipollinis sp. nov., isolated from pollen of birch (Betula pendula).</title>
        <authorList>
            <person name="Shi H."/>
            <person name="Ambika Manirajan B."/>
            <person name="Ratering S."/>
            <person name="Geissler-Plaum R."/>
            <person name="Schnell S."/>
        </authorList>
    </citation>
    <scope>NUCLEOTIDE SEQUENCE</scope>
    <source>
        <strain evidence="9">Bb-Pol-6</strain>
    </source>
</reference>
<organism evidence="9 10">
    <name type="scientific">Robbsia betulipollinis</name>
    <dbReference type="NCBI Taxonomy" id="2981849"/>
    <lineage>
        <taxon>Bacteria</taxon>
        <taxon>Pseudomonadati</taxon>
        <taxon>Pseudomonadota</taxon>
        <taxon>Betaproteobacteria</taxon>
        <taxon>Burkholderiales</taxon>
        <taxon>Burkholderiaceae</taxon>
        <taxon>Robbsia</taxon>
    </lineage>
</organism>
<feature type="transmembrane region" description="Helical" evidence="8">
    <location>
        <begin position="215"/>
        <end position="235"/>
    </location>
</feature>
<gene>
    <name evidence="9" type="ORF">OVY01_01125</name>
</gene>
<keyword evidence="7 8" id="KW-0472">Membrane</keyword>
<evidence type="ECO:0000313" key="9">
    <source>
        <dbReference type="EMBL" id="MCY0385863.1"/>
    </source>
</evidence>
<keyword evidence="10" id="KW-1185">Reference proteome</keyword>
<evidence type="ECO:0000256" key="5">
    <source>
        <dbReference type="ARBA" id="ARBA00022692"/>
    </source>
</evidence>
<feature type="transmembrane region" description="Helical" evidence="8">
    <location>
        <begin position="89"/>
        <end position="111"/>
    </location>
</feature>
<dbReference type="EMBL" id="JAPMXC010000001">
    <property type="protein sequence ID" value="MCY0385863.1"/>
    <property type="molecule type" value="Genomic_DNA"/>
</dbReference>
<dbReference type="CDD" id="cd06579">
    <property type="entry name" value="TM_PBP1_transp_AraH_like"/>
    <property type="match status" value="1"/>
</dbReference>
<comment type="caution">
    <text evidence="9">The sequence shown here is derived from an EMBL/GenBank/DDBJ whole genome shotgun (WGS) entry which is preliminary data.</text>
</comment>
<comment type="subcellular location">
    <subcellularLocation>
        <location evidence="1">Cell membrane</location>
        <topology evidence="1">Multi-pass membrane protein</topology>
    </subcellularLocation>
</comment>
<keyword evidence="6 8" id="KW-1133">Transmembrane helix</keyword>
<proteinExistence type="predicted"/>
<dbReference type="Pfam" id="PF02653">
    <property type="entry name" value="BPD_transp_2"/>
    <property type="match status" value="1"/>
</dbReference>
<keyword evidence="3" id="KW-1003">Cell membrane</keyword>
<dbReference type="PANTHER" id="PTHR32196:SF21">
    <property type="entry name" value="ABC TRANSPORTER PERMEASE PROTEIN YPHD-RELATED"/>
    <property type="match status" value="1"/>
</dbReference>
<feature type="transmembrane region" description="Helical" evidence="8">
    <location>
        <begin position="170"/>
        <end position="189"/>
    </location>
</feature>
<evidence type="ECO:0000313" key="10">
    <source>
        <dbReference type="Proteomes" id="UP001082899"/>
    </source>
</evidence>
<feature type="transmembrane region" description="Helical" evidence="8">
    <location>
        <begin position="299"/>
        <end position="317"/>
    </location>
</feature>
<dbReference type="PANTHER" id="PTHR32196">
    <property type="entry name" value="ABC TRANSPORTER PERMEASE PROTEIN YPHD-RELATED-RELATED"/>
    <property type="match status" value="1"/>
</dbReference>
<feature type="transmembrane region" description="Helical" evidence="8">
    <location>
        <begin position="51"/>
        <end position="77"/>
    </location>
</feature>
<dbReference type="Proteomes" id="UP001082899">
    <property type="component" value="Unassembled WGS sequence"/>
</dbReference>
<protein>
    <submittedName>
        <fullName evidence="9">ABC transporter permease</fullName>
    </submittedName>
</protein>
<evidence type="ECO:0000256" key="4">
    <source>
        <dbReference type="ARBA" id="ARBA00022519"/>
    </source>
</evidence>
<keyword evidence="2" id="KW-0813">Transport</keyword>
<evidence type="ECO:0000256" key="6">
    <source>
        <dbReference type="ARBA" id="ARBA00022989"/>
    </source>
</evidence>